<evidence type="ECO:0000256" key="2">
    <source>
        <dbReference type="ARBA" id="ARBA00024327"/>
    </source>
</evidence>
<dbReference type="Pfam" id="PF01507">
    <property type="entry name" value="PAPS_reduct"/>
    <property type="match status" value="1"/>
</dbReference>
<gene>
    <name evidence="4" type="ORF">ULVI_13265</name>
</gene>
<proteinExistence type="inferred from homology"/>
<dbReference type="GO" id="GO:0005737">
    <property type="term" value="C:cytoplasm"/>
    <property type="evidence" value="ECO:0007669"/>
    <property type="project" value="TreeGrafter"/>
</dbReference>
<dbReference type="RefSeq" id="WP_082830877.1">
    <property type="nucleotide sequence ID" value="NZ_LRXL01000052.1"/>
</dbReference>
<dbReference type="OrthoDB" id="9794018at2"/>
<dbReference type="InterPro" id="IPR002500">
    <property type="entry name" value="PAPS_reduct_dom"/>
</dbReference>
<reference evidence="4 5" key="1">
    <citation type="submission" date="2016-02" db="EMBL/GenBank/DDBJ databases">
        <title>Ulvibacter sp. LPB0005, isolated from Thais luteostoma.</title>
        <authorList>
            <person name="Shin S.-K."/>
            <person name="Yi H."/>
        </authorList>
    </citation>
    <scope>NUCLEOTIDE SEQUENCE [LARGE SCALE GENOMIC DNA]</scope>
    <source>
        <strain evidence="4 5">LPB0005</strain>
    </source>
</reference>
<dbReference type="Proteomes" id="UP000077013">
    <property type="component" value="Unassembled WGS sequence"/>
</dbReference>
<dbReference type="PANTHER" id="PTHR46509:SF1">
    <property type="entry name" value="PHOSPHOADENOSINE PHOSPHOSULFATE REDUCTASE"/>
    <property type="match status" value="1"/>
</dbReference>
<evidence type="ECO:0000259" key="3">
    <source>
        <dbReference type="Pfam" id="PF01507"/>
    </source>
</evidence>
<comment type="pathway">
    <text evidence="2">Sulfur metabolism; hydrogen sulfide biosynthesis; sulfite from sulfate.</text>
</comment>
<dbReference type="EMBL" id="LRXL01000052">
    <property type="protein sequence ID" value="OAB76029.1"/>
    <property type="molecule type" value="Genomic_DNA"/>
</dbReference>
<comment type="similarity">
    <text evidence="1">Belongs to the PAPS reductase family. CysH subfamily.</text>
</comment>
<name>A0A167EZ72_9FLAO</name>
<feature type="domain" description="Phosphoadenosine phosphosulphate reductase" evidence="3">
    <location>
        <begin position="37"/>
        <end position="190"/>
    </location>
</feature>
<dbReference type="SUPFAM" id="SSF52402">
    <property type="entry name" value="Adenine nucleotide alpha hydrolases-like"/>
    <property type="match status" value="1"/>
</dbReference>
<evidence type="ECO:0000256" key="1">
    <source>
        <dbReference type="ARBA" id="ARBA00009732"/>
    </source>
</evidence>
<dbReference type="AlphaFoldDB" id="A0A167EZ72"/>
<dbReference type="InterPro" id="IPR014729">
    <property type="entry name" value="Rossmann-like_a/b/a_fold"/>
</dbReference>
<dbReference type="GO" id="GO:0004604">
    <property type="term" value="F:phosphoadenylyl-sulfate reductase (thioredoxin) activity"/>
    <property type="evidence" value="ECO:0007669"/>
    <property type="project" value="TreeGrafter"/>
</dbReference>
<evidence type="ECO:0000313" key="5">
    <source>
        <dbReference type="Proteomes" id="UP000077013"/>
    </source>
</evidence>
<keyword evidence="5" id="KW-1185">Reference proteome</keyword>
<dbReference type="GO" id="GO:0019379">
    <property type="term" value="P:sulfate assimilation, phosphoadenylyl sulfate reduction by phosphoadenylyl-sulfate reductase (thioredoxin)"/>
    <property type="evidence" value="ECO:0007669"/>
    <property type="project" value="TreeGrafter"/>
</dbReference>
<dbReference type="Gene3D" id="3.40.50.620">
    <property type="entry name" value="HUPs"/>
    <property type="match status" value="1"/>
</dbReference>
<comment type="caution">
    <text evidence="4">The sequence shown here is derived from an EMBL/GenBank/DDBJ whole genome shotgun (WGS) entry which is preliminary data.</text>
</comment>
<dbReference type="STRING" id="1763537.ULVI_13265"/>
<evidence type="ECO:0000313" key="4">
    <source>
        <dbReference type="EMBL" id="OAB76029.1"/>
    </source>
</evidence>
<organism evidence="4 5">
    <name type="scientific">Cochleicola gelatinilyticus</name>
    <dbReference type="NCBI Taxonomy" id="1763537"/>
    <lineage>
        <taxon>Bacteria</taxon>
        <taxon>Pseudomonadati</taxon>
        <taxon>Bacteroidota</taxon>
        <taxon>Flavobacteriia</taxon>
        <taxon>Flavobacteriales</taxon>
        <taxon>Flavobacteriaceae</taxon>
        <taxon>Cochleicola</taxon>
    </lineage>
</organism>
<sequence length="212" mass="24224">MNILNITSKNIALFNENLRYDSPADILSFVLNLAERPVVTTSFGTYSAAVLHATTKVNKQIPIIWCDTGFNTDATYQHALTLIDKLSLSVDIFTPRLTTAFLKHTIGTPEISNPMHAEFSEKVKLEPFNRAFKKHNPDVWITNLRKDQNTFRSNLDILTLTSNGVLKVAPFFYYSNTEIVAYLKKHRLPIEFDYYDPVKALENRECGIHLKN</sequence>
<protein>
    <submittedName>
        <fullName evidence="4">Phosphoadenylylsulfate reductase</fullName>
    </submittedName>
</protein>
<accession>A0A167EZ72</accession>
<dbReference type="PANTHER" id="PTHR46509">
    <property type="entry name" value="PHOSPHOADENOSINE PHOSPHOSULFATE REDUCTASE"/>
    <property type="match status" value="1"/>
</dbReference>